<feature type="compositionally biased region" description="Basic residues" evidence="1">
    <location>
        <begin position="49"/>
        <end position="58"/>
    </location>
</feature>
<evidence type="ECO:0000313" key="3">
    <source>
        <dbReference type="EMBL" id="KAF0930051.1"/>
    </source>
</evidence>
<protein>
    <submittedName>
        <fullName evidence="3">Uncharacterized protein</fullName>
    </submittedName>
</protein>
<name>A0A6G1EZL0_9ORYZ</name>
<proteinExistence type="predicted"/>
<gene>
    <name evidence="2" type="ORF">E2562_008084</name>
    <name evidence="3" type="ORF">E2562_027218</name>
</gene>
<feature type="region of interest" description="Disordered" evidence="1">
    <location>
        <begin position="44"/>
        <end position="66"/>
    </location>
</feature>
<evidence type="ECO:0000313" key="2">
    <source>
        <dbReference type="EMBL" id="KAF0898483.1"/>
    </source>
</evidence>
<evidence type="ECO:0000313" key="4">
    <source>
        <dbReference type="Proteomes" id="UP000479710"/>
    </source>
</evidence>
<dbReference type="AlphaFoldDB" id="A0A6G1EZL0"/>
<reference evidence="3 4" key="1">
    <citation type="submission" date="2019-11" db="EMBL/GenBank/DDBJ databases">
        <title>Whole genome sequence of Oryza granulata.</title>
        <authorList>
            <person name="Li W."/>
        </authorList>
    </citation>
    <scope>NUCLEOTIDE SEQUENCE [LARGE SCALE GENOMIC DNA]</scope>
    <source>
        <strain evidence="4">cv. Menghai</strain>
        <tissue evidence="3">Leaf</tissue>
    </source>
</reference>
<feature type="region of interest" description="Disordered" evidence="1">
    <location>
        <begin position="113"/>
        <end position="138"/>
    </location>
</feature>
<evidence type="ECO:0000256" key="1">
    <source>
        <dbReference type="SAM" id="MobiDB-lite"/>
    </source>
</evidence>
<dbReference type="EMBL" id="SPHZ02000002">
    <property type="protein sequence ID" value="KAF0930051.1"/>
    <property type="molecule type" value="Genomic_DNA"/>
</dbReference>
<sequence>MKSTRIPSLRNRRAACRTPVKKADVKTSCVYSCRSSEAFTLAADDGRHQQRRRGHRPHPQADDRRGMPARVAWLMPCGMERRMAMVMPERRSYQKLPAEYPAAQSITGTKYLASRHARRPGGSPPSPRNGSSGKNVYFSPARRAAPNSLGAAGRFSDAAAARARARAPPPPWEMRLVLEGNEYAGVVWWAGGFGSVGLGVLPTCRDGVFLDASADERRLLASLGSN</sequence>
<dbReference type="EMBL" id="SPHZ02000009">
    <property type="protein sequence ID" value="KAF0898483.1"/>
    <property type="molecule type" value="Genomic_DNA"/>
</dbReference>
<dbReference type="Proteomes" id="UP000479710">
    <property type="component" value="Unassembled WGS sequence"/>
</dbReference>
<accession>A0A6G1EZL0</accession>
<keyword evidence="4" id="KW-1185">Reference proteome</keyword>
<comment type="caution">
    <text evidence="3">The sequence shown here is derived from an EMBL/GenBank/DDBJ whole genome shotgun (WGS) entry which is preliminary data.</text>
</comment>
<organism evidence="3 4">
    <name type="scientific">Oryza meyeriana var. granulata</name>
    <dbReference type="NCBI Taxonomy" id="110450"/>
    <lineage>
        <taxon>Eukaryota</taxon>
        <taxon>Viridiplantae</taxon>
        <taxon>Streptophyta</taxon>
        <taxon>Embryophyta</taxon>
        <taxon>Tracheophyta</taxon>
        <taxon>Spermatophyta</taxon>
        <taxon>Magnoliopsida</taxon>
        <taxon>Liliopsida</taxon>
        <taxon>Poales</taxon>
        <taxon>Poaceae</taxon>
        <taxon>BOP clade</taxon>
        <taxon>Oryzoideae</taxon>
        <taxon>Oryzeae</taxon>
        <taxon>Oryzinae</taxon>
        <taxon>Oryza</taxon>
        <taxon>Oryza meyeriana</taxon>
    </lineage>
</organism>